<dbReference type="AlphaFoldDB" id="A0A7J8JI08"/>
<evidence type="ECO:0000313" key="3">
    <source>
        <dbReference type="Proteomes" id="UP000593571"/>
    </source>
</evidence>
<dbReference type="Proteomes" id="UP000593571">
    <property type="component" value="Unassembled WGS sequence"/>
</dbReference>
<name>A0A7J8JI08_ROUAE</name>
<dbReference type="EMBL" id="JACASE010000002">
    <property type="protein sequence ID" value="KAF6495712.1"/>
    <property type="molecule type" value="Genomic_DNA"/>
</dbReference>
<proteinExistence type="predicted"/>
<protein>
    <submittedName>
        <fullName evidence="2">Uncharacterized protein</fullName>
    </submittedName>
</protein>
<accession>A0A7J8JI08</accession>
<comment type="caution">
    <text evidence="2">The sequence shown here is derived from an EMBL/GenBank/DDBJ whole genome shotgun (WGS) entry which is preliminary data.</text>
</comment>
<evidence type="ECO:0000313" key="2">
    <source>
        <dbReference type="EMBL" id="KAF6495712.1"/>
    </source>
</evidence>
<organism evidence="2 3">
    <name type="scientific">Rousettus aegyptiacus</name>
    <name type="common">Egyptian fruit bat</name>
    <name type="synonym">Pteropus aegyptiacus</name>
    <dbReference type="NCBI Taxonomy" id="9407"/>
    <lineage>
        <taxon>Eukaryota</taxon>
        <taxon>Metazoa</taxon>
        <taxon>Chordata</taxon>
        <taxon>Craniata</taxon>
        <taxon>Vertebrata</taxon>
        <taxon>Euteleostomi</taxon>
        <taxon>Mammalia</taxon>
        <taxon>Eutheria</taxon>
        <taxon>Laurasiatheria</taxon>
        <taxon>Chiroptera</taxon>
        <taxon>Yinpterochiroptera</taxon>
        <taxon>Pteropodoidea</taxon>
        <taxon>Pteropodidae</taxon>
        <taxon>Rousettinae</taxon>
        <taxon>Rousettus</taxon>
    </lineage>
</organism>
<keyword evidence="3" id="KW-1185">Reference proteome</keyword>
<sequence length="134" mass="13719">MNLGCWGLGGLTLRVGPTLAYPPLDAALFPSKCPRKPEPPQATNGSFPRTPARPPLPPLAAGHLRGVAPVLHSNASRALGPPPTIPPALGCPALPSPPHLPSLSPAPLRTPRDTGGSLRRGSGHPRSEGVTGRV</sequence>
<feature type="region of interest" description="Disordered" evidence="1">
    <location>
        <begin position="30"/>
        <end position="134"/>
    </location>
</feature>
<gene>
    <name evidence="2" type="ORF">HJG63_010111</name>
</gene>
<reference evidence="2 3" key="1">
    <citation type="journal article" date="2020" name="Nature">
        <title>Six reference-quality genomes reveal evolution of bat adaptations.</title>
        <authorList>
            <person name="Jebb D."/>
            <person name="Huang Z."/>
            <person name="Pippel M."/>
            <person name="Hughes G.M."/>
            <person name="Lavrichenko K."/>
            <person name="Devanna P."/>
            <person name="Winkler S."/>
            <person name="Jermiin L.S."/>
            <person name="Skirmuntt E.C."/>
            <person name="Katzourakis A."/>
            <person name="Burkitt-Gray L."/>
            <person name="Ray D.A."/>
            <person name="Sullivan K.A.M."/>
            <person name="Roscito J.G."/>
            <person name="Kirilenko B.M."/>
            <person name="Davalos L.M."/>
            <person name="Corthals A.P."/>
            <person name="Power M.L."/>
            <person name="Jones G."/>
            <person name="Ransome R.D."/>
            <person name="Dechmann D.K.N."/>
            <person name="Locatelli A.G."/>
            <person name="Puechmaille S.J."/>
            <person name="Fedrigo O."/>
            <person name="Jarvis E.D."/>
            <person name="Hiller M."/>
            <person name="Vernes S.C."/>
            <person name="Myers E.W."/>
            <person name="Teeling E.C."/>
        </authorList>
    </citation>
    <scope>NUCLEOTIDE SEQUENCE [LARGE SCALE GENOMIC DNA]</scope>
    <source>
        <strain evidence="2">MRouAeg1</strain>
        <tissue evidence="2">Muscle</tissue>
    </source>
</reference>
<evidence type="ECO:0000256" key="1">
    <source>
        <dbReference type="SAM" id="MobiDB-lite"/>
    </source>
</evidence>